<evidence type="ECO:0000259" key="1">
    <source>
        <dbReference type="PROSITE" id="PS51173"/>
    </source>
</evidence>
<dbReference type="InterPro" id="IPR012291">
    <property type="entry name" value="CBM2_carb-bd_dom_sf"/>
</dbReference>
<dbReference type="InterPro" id="IPR008965">
    <property type="entry name" value="CBM2/CBM3_carb-bd_dom_sf"/>
</dbReference>
<dbReference type="SMART" id="SM00637">
    <property type="entry name" value="CBD_II"/>
    <property type="match status" value="1"/>
</dbReference>
<feature type="domain" description="CBM2" evidence="1">
    <location>
        <begin position="1"/>
        <end position="64"/>
    </location>
</feature>
<proteinExistence type="predicted"/>
<dbReference type="InterPro" id="IPR001919">
    <property type="entry name" value="CBD2"/>
</dbReference>
<comment type="caution">
    <text evidence="2">The sequence shown here is derived from an EMBL/GenBank/DDBJ whole genome shotgun (WGS) entry which is preliminary data.</text>
</comment>
<organism evidence="2 3">
    <name type="scientific">Rugosimonospora acidiphila</name>
    <dbReference type="NCBI Taxonomy" id="556531"/>
    <lineage>
        <taxon>Bacteria</taxon>
        <taxon>Bacillati</taxon>
        <taxon>Actinomycetota</taxon>
        <taxon>Actinomycetes</taxon>
        <taxon>Micromonosporales</taxon>
        <taxon>Micromonosporaceae</taxon>
        <taxon>Rugosimonospora</taxon>
    </lineage>
</organism>
<sequence>MDLPNGQTMTQLWSGSYTASGSGVTVRNLSYNAAVPANGTTTFGFLGSCNGTNSAPASLSCTSP</sequence>
<dbReference type="Proteomes" id="UP001501570">
    <property type="component" value="Unassembled WGS sequence"/>
</dbReference>
<accession>A0ABP9RV48</accession>
<protein>
    <recommendedName>
        <fullName evidence="1">CBM2 domain-containing protein</fullName>
    </recommendedName>
</protein>
<keyword evidence="3" id="KW-1185">Reference proteome</keyword>
<evidence type="ECO:0000313" key="2">
    <source>
        <dbReference type="EMBL" id="GAA5187584.1"/>
    </source>
</evidence>
<evidence type="ECO:0000313" key="3">
    <source>
        <dbReference type="Proteomes" id="UP001501570"/>
    </source>
</evidence>
<dbReference type="PROSITE" id="PS51173">
    <property type="entry name" value="CBM2"/>
    <property type="match status" value="1"/>
</dbReference>
<dbReference type="Gene3D" id="2.60.40.290">
    <property type="match status" value="1"/>
</dbReference>
<dbReference type="SUPFAM" id="SSF49384">
    <property type="entry name" value="Carbohydrate-binding domain"/>
    <property type="match status" value="1"/>
</dbReference>
<dbReference type="Pfam" id="PF00553">
    <property type="entry name" value="CBM_2"/>
    <property type="match status" value="1"/>
</dbReference>
<gene>
    <name evidence="2" type="ORF">GCM10023322_36270</name>
</gene>
<dbReference type="EMBL" id="BAABJQ010000009">
    <property type="protein sequence ID" value="GAA5187584.1"/>
    <property type="molecule type" value="Genomic_DNA"/>
</dbReference>
<reference evidence="3" key="1">
    <citation type="journal article" date="2019" name="Int. J. Syst. Evol. Microbiol.">
        <title>The Global Catalogue of Microorganisms (GCM) 10K type strain sequencing project: providing services to taxonomists for standard genome sequencing and annotation.</title>
        <authorList>
            <consortium name="The Broad Institute Genomics Platform"/>
            <consortium name="The Broad Institute Genome Sequencing Center for Infectious Disease"/>
            <person name="Wu L."/>
            <person name="Ma J."/>
        </authorList>
    </citation>
    <scope>NUCLEOTIDE SEQUENCE [LARGE SCALE GENOMIC DNA]</scope>
    <source>
        <strain evidence="3">JCM 18304</strain>
    </source>
</reference>
<name>A0ABP9RV48_9ACTN</name>